<evidence type="ECO:0000256" key="1">
    <source>
        <dbReference type="ARBA" id="ARBA00004395"/>
    </source>
</evidence>
<keyword evidence="5" id="KW-0931">ER-Golgi transport</keyword>
<evidence type="ECO:0000256" key="4">
    <source>
        <dbReference type="ARBA" id="ARBA00023136"/>
    </source>
</evidence>
<dbReference type="InterPro" id="IPR039652">
    <property type="entry name" value="Coatomer_zeta"/>
</dbReference>
<keyword evidence="4 5" id="KW-0472">Membrane</keyword>
<dbReference type="GO" id="GO:0030126">
    <property type="term" value="C:COPI vesicle coat"/>
    <property type="evidence" value="ECO:0000318"/>
    <property type="project" value="GO_Central"/>
</dbReference>
<comment type="subunit">
    <text evidence="3 5">Oligomeric complex that consists of at least the alpha, beta, beta', gamma, delta, epsilon and zeta subunits.</text>
</comment>
<dbReference type="GO" id="GO:0006891">
    <property type="term" value="P:intra-Golgi vesicle-mediated transport"/>
    <property type="evidence" value="ECO:0000318"/>
    <property type="project" value="GO_Central"/>
</dbReference>
<keyword evidence="5" id="KW-0333">Golgi apparatus</keyword>
<protein>
    <recommendedName>
        <fullName evidence="5">Coatomer subunit zeta</fullName>
    </recommendedName>
</protein>
<evidence type="ECO:0000313" key="7">
    <source>
        <dbReference type="RefSeq" id="XP_021864092.1"/>
    </source>
</evidence>
<dbReference type="SUPFAM" id="SSF64356">
    <property type="entry name" value="SNARE-like"/>
    <property type="match status" value="1"/>
</dbReference>
<keyword evidence="5" id="KW-0963">Cytoplasm</keyword>
<dbReference type="InterPro" id="IPR011012">
    <property type="entry name" value="Longin-like_dom_sf"/>
</dbReference>
<dbReference type="RefSeq" id="XP_021864092.1">
    <property type="nucleotide sequence ID" value="XM_022008400.2"/>
</dbReference>
<dbReference type="GO" id="GO:0006890">
    <property type="term" value="P:retrograde vesicle-mediated transport, Golgi to endoplasmic reticulum"/>
    <property type="evidence" value="ECO:0000318"/>
    <property type="project" value="GO_Central"/>
</dbReference>
<keyword evidence="6" id="KW-1185">Reference proteome</keyword>
<comment type="similarity">
    <text evidence="2 5">Belongs to the adaptor complexes small subunit family.</text>
</comment>
<evidence type="ECO:0000256" key="5">
    <source>
        <dbReference type="RuleBase" id="RU366053"/>
    </source>
</evidence>
<dbReference type="PANTHER" id="PTHR11043">
    <property type="entry name" value="ZETA-COAT PROTEIN"/>
    <property type="match status" value="1"/>
</dbReference>
<evidence type="ECO:0000256" key="2">
    <source>
        <dbReference type="ARBA" id="ARBA00006972"/>
    </source>
</evidence>
<dbReference type="PANTHER" id="PTHR11043:SF1">
    <property type="entry name" value="TSET COMPLEX MEMBER TSTD"/>
    <property type="match status" value="1"/>
</dbReference>
<comment type="function">
    <text evidence="5">The zeta subunit may be involved in regulating the coat assembly and, hence, the rate of biosynthetic protein transport due to its association-dissociation properties with the coatomer complex.</text>
</comment>
<dbReference type="GO" id="GO:0006886">
    <property type="term" value="P:intracellular protein transport"/>
    <property type="evidence" value="ECO:0000318"/>
    <property type="project" value="GO_Central"/>
</dbReference>
<keyword evidence="5" id="KW-0813">Transport</keyword>
<dbReference type="AlphaFoldDB" id="A0A9R0JBF0"/>
<dbReference type="KEGG" id="soe:110802941"/>
<reference evidence="7" key="2">
    <citation type="submission" date="2025-08" db="UniProtKB">
        <authorList>
            <consortium name="RefSeq"/>
        </authorList>
    </citation>
    <scope>IDENTIFICATION</scope>
    <source>
        <tissue evidence="7">Leaf</tissue>
    </source>
</reference>
<dbReference type="GO" id="GO:0000139">
    <property type="term" value="C:Golgi membrane"/>
    <property type="evidence" value="ECO:0007669"/>
    <property type="project" value="UniProtKB-SubCell"/>
</dbReference>
<sequence>MILAVLITNPQANILVERFNGVPSEERLHWRSFLTKLGQANLKGAKLDEHFVAHHKSVYIVYTLFGDVSIYAVGKDEYDELTLSEVIRAITTSIKDVCGKPPSEGRFLDKYGRICLCLDEIFWKGVMENNDNDRVKRLVRLKPPTEL</sequence>
<dbReference type="Proteomes" id="UP000813463">
    <property type="component" value="Chromosome 2"/>
</dbReference>
<comment type="subcellular location">
    <subcellularLocation>
        <location evidence="5">Cytoplasm</location>
    </subcellularLocation>
    <subcellularLocation>
        <location evidence="1 5">Golgi apparatus membrane</location>
        <topology evidence="1 5">Peripheral membrane protein</topology>
        <orientation evidence="5">Cytoplasmic side</orientation>
    </subcellularLocation>
    <subcellularLocation>
        <location evidence="5">Cytoplasmic vesicle</location>
        <location evidence="5">COPI-coated vesicle membrane</location>
        <topology evidence="5">Peripheral membrane protein</topology>
        <orientation evidence="5">Cytoplasmic side</orientation>
    </subcellularLocation>
</comment>
<evidence type="ECO:0000313" key="6">
    <source>
        <dbReference type="Proteomes" id="UP000813463"/>
    </source>
</evidence>
<accession>A0A9R0JBF0</accession>
<dbReference type="GeneID" id="110802941"/>
<name>A0A9R0JBF0_SPIOL</name>
<proteinExistence type="inferred from homology"/>
<keyword evidence="5" id="KW-0968">Cytoplasmic vesicle</keyword>
<evidence type="ECO:0000256" key="3">
    <source>
        <dbReference type="ARBA" id="ARBA00011775"/>
    </source>
</evidence>
<keyword evidence="5" id="KW-0653">Protein transport</keyword>
<reference evidence="6" key="1">
    <citation type="journal article" date="2021" name="Nat. Commun.">
        <title>Genomic analyses provide insights into spinach domestication and the genetic basis of agronomic traits.</title>
        <authorList>
            <person name="Cai X."/>
            <person name="Sun X."/>
            <person name="Xu C."/>
            <person name="Sun H."/>
            <person name="Wang X."/>
            <person name="Ge C."/>
            <person name="Zhang Z."/>
            <person name="Wang Q."/>
            <person name="Fei Z."/>
            <person name="Jiao C."/>
            <person name="Wang Q."/>
        </authorList>
    </citation>
    <scope>NUCLEOTIDE SEQUENCE [LARGE SCALE GENOMIC DNA]</scope>
    <source>
        <strain evidence="6">cv. Varoflay</strain>
    </source>
</reference>
<organism evidence="6 7">
    <name type="scientific">Spinacia oleracea</name>
    <name type="common">Spinach</name>
    <dbReference type="NCBI Taxonomy" id="3562"/>
    <lineage>
        <taxon>Eukaryota</taxon>
        <taxon>Viridiplantae</taxon>
        <taxon>Streptophyta</taxon>
        <taxon>Embryophyta</taxon>
        <taxon>Tracheophyta</taxon>
        <taxon>Spermatophyta</taxon>
        <taxon>Magnoliopsida</taxon>
        <taxon>eudicotyledons</taxon>
        <taxon>Gunneridae</taxon>
        <taxon>Pentapetalae</taxon>
        <taxon>Caryophyllales</taxon>
        <taxon>Chenopodiaceae</taxon>
        <taxon>Chenopodioideae</taxon>
        <taxon>Anserineae</taxon>
        <taxon>Spinacia</taxon>
    </lineage>
</organism>
<dbReference type="Gene3D" id="3.30.450.60">
    <property type="match status" value="1"/>
</dbReference>
<gene>
    <name evidence="7" type="primary">LOC110802941</name>
</gene>
<dbReference type="FunFam" id="3.30.450.60:FF:000017">
    <property type="entry name" value="SNARE-like superfamily protein"/>
    <property type="match status" value="1"/>
</dbReference>